<feature type="transmembrane region" description="Helical" evidence="5">
    <location>
        <begin position="136"/>
        <end position="157"/>
    </location>
</feature>
<proteinExistence type="predicted"/>
<dbReference type="Proteomes" id="UP000175989">
    <property type="component" value="Unassembled WGS sequence"/>
</dbReference>
<dbReference type="GO" id="GO:0016020">
    <property type="term" value="C:membrane"/>
    <property type="evidence" value="ECO:0007669"/>
    <property type="project" value="UniProtKB-SubCell"/>
</dbReference>
<evidence type="ECO:0000256" key="3">
    <source>
        <dbReference type="ARBA" id="ARBA00022989"/>
    </source>
</evidence>
<dbReference type="Pfam" id="PF13664">
    <property type="entry name" value="DUF4149"/>
    <property type="match status" value="1"/>
</dbReference>
<dbReference type="RefSeq" id="WP_070251791.1">
    <property type="nucleotide sequence ID" value="NZ_LROM01000147.1"/>
</dbReference>
<keyword evidence="4 5" id="KW-0472">Membrane</keyword>
<keyword evidence="3 5" id="KW-1133">Transmembrane helix</keyword>
<evidence type="ECO:0000256" key="5">
    <source>
        <dbReference type="SAM" id="Phobius"/>
    </source>
</evidence>
<evidence type="ECO:0000313" key="7">
    <source>
        <dbReference type="EMBL" id="OEZ92667.1"/>
    </source>
</evidence>
<feature type="transmembrane region" description="Helical" evidence="5">
    <location>
        <begin position="49"/>
        <end position="68"/>
    </location>
</feature>
<dbReference type="InterPro" id="IPR025423">
    <property type="entry name" value="TMEM205-like"/>
</dbReference>
<name>A0A1E7W8T9_9BURK</name>
<dbReference type="OrthoDB" id="5797290at2"/>
<sequence>MLLARTRLLVATLWAGSLWGIGYIAAPTLFATLTDRVLAGTIAGSLFNTQAWVSIACGVAMLLLLWATRPGTEGIFAGPAVNMAAKGRRTVMIIVVVMLACTLVSHFGLQPMMAALRAGAGPGGVMESAARNEFGILHGISSVIFLVQSLLAAWLVVKQ</sequence>
<comment type="caution">
    <text evidence="7">The sequence shown here is derived from an EMBL/GenBank/DDBJ whole genome shotgun (WGS) entry which is preliminary data.</text>
</comment>
<feature type="transmembrane region" description="Helical" evidence="5">
    <location>
        <begin position="89"/>
        <end position="109"/>
    </location>
</feature>
<keyword evidence="2 5" id="KW-0812">Transmembrane</keyword>
<evidence type="ECO:0000256" key="4">
    <source>
        <dbReference type="ARBA" id="ARBA00023136"/>
    </source>
</evidence>
<evidence type="ECO:0000256" key="1">
    <source>
        <dbReference type="ARBA" id="ARBA00004370"/>
    </source>
</evidence>
<comment type="subcellular location">
    <subcellularLocation>
        <location evidence="1">Membrane</location>
    </subcellularLocation>
</comment>
<gene>
    <name evidence="7" type="ORF">DUPY_49260</name>
</gene>
<keyword evidence="8" id="KW-1185">Reference proteome</keyword>
<evidence type="ECO:0000256" key="2">
    <source>
        <dbReference type="ARBA" id="ARBA00022692"/>
    </source>
</evidence>
<evidence type="ECO:0000259" key="6">
    <source>
        <dbReference type="Pfam" id="PF13664"/>
    </source>
</evidence>
<feature type="domain" description="TMEM205-like" evidence="6">
    <location>
        <begin position="9"/>
        <end position="118"/>
    </location>
</feature>
<evidence type="ECO:0000313" key="8">
    <source>
        <dbReference type="Proteomes" id="UP000175989"/>
    </source>
</evidence>
<dbReference type="AlphaFoldDB" id="A0A1E7W8T9"/>
<dbReference type="EMBL" id="LROM01000147">
    <property type="protein sequence ID" value="OEZ92667.1"/>
    <property type="molecule type" value="Genomic_DNA"/>
</dbReference>
<dbReference type="PATRIC" id="fig|762836.4.peg.5067"/>
<protein>
    <recommendedName>
        <fullName evidence="6">TMEM205-like domain-containing protein</fullName>
    </recommendedName>
</protein>
<organism evidence="7 8">
    <name type="scientific">Duganella phyllosphaerae</name>
    <dbReference type="NCBI Taxonomy" id="762836"/>
    <lineage>
        <taxon>Bacteria</taxon>
        <taxon>Pseudomonadati</taxon>
        <taxon>Pseudomonadota</taxon>
        <taxon>Betaproteobacteria</taxon>
        <taxon>Burkholderiales</taxon>
        <taxon>Oxalobacteraceae</taxon>
        <taxon>Telluria group</taxon>
        <taxon>Duganella</taxon>
    </lineage>
</organism>
<accession>A0A1E7W8T9</accession>
<reference evidence="8" key="1">
    <citation type="journal article" date="2016" name="Front. Microbiol.">
        <title>Molecular Keys to the Janthinobacterium and Duganella spp. Interaction with the Plant Pathogen Fusarium graminearum.</title>
        <authorList>
            <person name="Haack F.S."/>
            <person name="Poehlein A."/>
            <person name="Kroger C."/>
            <person name="Voigt C.A."/>
            <person name="Piepenbring M."/>
            <person name="Bode H.B."/>
            <person name="Daniel R."/>
            <person name="Schafer W."/>
            <person name="Streit W.R."/>
        </authorList>
    </citation>
    <scope>NUCLEOTIDE SEQUENCE [LARGE SCALE GENOMIC DNA]</scope>
    <source>
        <strain evidence="8">T54</strain>
    </source>
</reference>